<evidence type="ECO:0000313" key="6">
    <source>
        <dbReference type="Proteomes" id="UP000620550"/>
    </source>
</evidence>
<dbReference type="PANTHER" id="PTHR43751">
    <property type="entry name" value="SULFATASE"/>
    <property type="match status" value="1"/>
</dbReference>
<organism evidence="5 6">
    <name type="scientific">Sphingobacterium griseoflavum</name>
    <dbReference type="NCBI Taxonomy" id="1474952"/>
    <lineage>
        <taxon>Bacteria</taxon>
        <taxon>Pseudomonadati</taxon>
        <taxon>Bacteroidota</taxon>
        <taxon>Sphingobacteriia</taxon>
        <taxon>Sphingobacteriales</taxon>
        <taxon>Sphingobacteriaceae</taxon>
        <taxon>Sphingobacterium</taxon>
    </lineage>
</organism>
<dbReference type="SUPFAM" id="SSF53649">
    <property type="entry name" value="Alkaline phosphatase-like"/>
    <property type="match status" value="1"/>
</dbReference>
<dbReference type="Proteomes" id="UP000620550">
    <property type="component" value="Unassembled WGS sequence"/>
</dbReference>
<keyword evidence="3" id="KW-0732">Signal</keyword>
<feature type="signal peptide" evidence="3">
    <location>
        <begin position="1"/>
        <end position="18"/>
    </location>
</feature>
<gene>
    <name evidence="5" type="ORF">GCM10017764_14740</name>
</gene>
<comment type="caution">
    <text evidence="5">The sequence shown here is derived from an EMBL/GenBank/DDBJ whole genome shotgun (WGS) entry which is preliminary data.</text>
</comment>
<name>A0ABQ3HTB2_9SPHI</name>
<proteinExistence type="inferred from homology"/>
<protein>
    <submittedName>
        <fullName evidence="5">Arylsulfatase</fullName>
    </submittedName>
</protein>
<dbReference type="Gene3D" id="3.40.720.10">
    <property type="entry name" value="Alkaline Phosphatase, subunit A"/>
    <property type="match status" value="1"/>
</dbReference>
<evidence type="ECO:0000256" key="2">
    <source>
        <dbReference type="ARBA" id="ARBA00022801"/>
    </source>
</evidence>
<dbReference type="InterPro" id="IPR000917">
    <property type="entry name" value="Sulfatase_N"/>
</dbReference>
<dbReference type="CDD" id="cd16143">
    <property type="entry name" value="ARS_like"/>
    <property type="match status" value="1"/>
</dbReference>
<keyword evidence="2" id="KW-0378">Hydrolase</keyword>
<evidence type="ECO:0000256" key="3">
    <source>
        <dbReference type="SAM" id="SignalP"/>
    </source>
</evidence>
<evidence type="ECO:0000256" key="1">
    <source>
        <dbReference type="ARBA" id="ARBA00008779"/>
    </source>
</evidence>
<dbReference type="Pfam" id="PF00884">
    <property type="entry name" value="Sulfatase"/>
    <property type="match status" value="1"/>
</dbReference>
<feature type="chain" id="PRO_5047130183" evidence="3">
    <location>
        <begin position="19"/>
        <end position="506"/>
    </location>
</feature>
<dbReference type="PROSITE" id="PS00523">
    <property type="entry name" value="SULFATASE_1"/>
    <property type="match status" value="1"/>
</dbReference>
<sequence length="506" mass="55825">MRTHFIFLSILLCLNALAQRKPNVILIYADDLGYGDLSCYGAEKIKTPNIDKLASTGLRLTNGHATSATCTPSRYALMTGVYPWRKKGTSILPGDAALIVPTDRTTLPKVFKQAGYKTAVIGKWHLGLGETLEKDWNKEIKPGPNETGFDYAFIFPATADRVPTVFMQDHQVVALDHNDPIAVDYKKKIGDDPTGESHPELLKMKSSPGQGHNNTIVNGIGRIGYMAGGHLARWVDEEISYTFLDQASHFIEANKKDPFFLFFATTEPHVPRMPATVFKGKSGLGPRGDAILQLDWTVGEIMKRLEAAGIADNTLLIFTSDNGPVLDDGYQDDAVALLQGHTPWGPLRGGKYSAFEAGTRMPFIINWPKKIKPGVSDALVSQIDFLRSFSTMLSGRIPDMDASDSENMLNAFLGKDKRGRASLVVQGGALALLHGDWKYISPSEGAAYSKLVGIETGNLRRPQLYNLRDDIAEQHNLADQYPERVKEMEALLEKIKLENTHNAQLR</sequence>
<dbReference type="RefSeq" id="WP_189626007.1">
    <property type="nucleotide sequence ID" value="NZ_BNAF01000005.1"/>
</dbReference>
<comment type="similarity">
    <text evidence="1">Belongs to the sulfatase family.</text>
</comment>
<dbReference type="PANTHER" id="PTHR43751:SF6">
    <property type="entry name" value="N-ACETYLGALACTOSAMINE-6-O-SULFATASE"/>
    <property type="match status" value="1"/>
</dbReference>
<dbReference type="PROSITE" id="PS00149">
    <property type="entry name" value="SULFATASE_2"/>
    <property type="match status" value="1"/>
</dbReference>
<keyword evidence="6" id="KW-1185">Reference proteome</keyword>
<evidence type="ECO:0000313" key="5">
    <source>
        <dbReference type="EMBL" id="GHE32810.1"/>
    </source>
</evidence>
<evidence type="ECO:0000259" key="4">
    <source>
        <dbReference type="Pfam" id="PF00884"/>
    </source>
</evidence>
<dbReference type="Gene3D" id="3.30.1120.10">
    <property type="match status" value="1"/>
</dbReference>
<reference evidence="6" key="1">
    <citation type="journal article" date="2019" name="Int. J. Syst. Evol. Microbiol.">
        <title>The Global Catalogue of Microorganisms (GCM) 10K type strain sequencing project: providing services to taxonomists for standard genome sequencing and annotation.</title>
        <authorList>
            <consortium name="The Broad Institute Genomics Platform"/>
            <consortium name="The Broad Institute Genome Sequencing Center for Infectious Disease"/>
            <person name="Wu L."/>
            <person name="Ma J."/>
        </authorList>
    </citation>
    <scope>NUCLEOTIDE SEQUENCE [LARGE SCALE GENOMIC DNA]</scope>
    <source>
        <strain evidence="6">CGMCC 1.12966</strain>
    </source>
</reference>
<dbReference type="InterPro" id="IPR017850">
    <property type="entry name" value="Alkaline_phosphatase_core_sf"/>
</dbReference>
<feature type="domain" description="Sulfatase N-terminal" evidence="4">
    <location>
        <begin position="22"/>
        <end position="391"/>
    </location>
</feature>
<accession>A0ABQ3HTB2</accession>
<dbReference type="EMBL" id="BNAF01000005">
    <property type="protein sequence ID" value="GHE32810.1"/>
    <property type="molecule type" value="Genomic_DNA"/>
</dbReference>
<dbReference type="InterPro" id="IPR052701">
    <property type="entry name" value="GAG_Ulvan_Degrading_Sulfatases"/>
</dbReference>
<dbReference type="InterPro" id="IPR024607">
    <property type="entry name" value="Sulfatase_CS"/>
</dbReference>